<organism evidence="9 10">
    <name type="scientific">Paenibacillus bovis</name>
    <dbReference type="NCBI Taxonomy" id="1616788"/>
    <lineage>
        <taxon>Bacteria</taxon>
        <taxon>Bacillati</taxon>
        <taxon>Bacillota</taxon>
        <taxon>Bacilli</taxon>
        <taxon>Bacillales</taxon>
        <taxon>Paenibacillaceae</taxon>
        <taxon>Paenibacillus</taxon>
    </lineage>
</organism>
<evidence type="ECO:0000256" key="4">
    <source>
        <dbReference type="ARBA" id="ARBA00022989"/>
    </source>
</evidence>
<dbReference type="InterPro" id="IPR010432">
    <property type="entry name" value="RDD"/>
</dbReference>
<evidence type="ECO:0000256" key="6">
    <source>
        <dbReference type="SAM" id="Coils"/>
    </source>
</evidence>
<evidence type="ECO:0000256" key="7">
    <source>
        <dbReference type="SAM" id="Phobius"/>
    </source>
</evidence>
<name>A0A172ZN01_9BACL</name>
<evidence type="ECO:0000256" key="2">
    <source>
        <dbReference type="ARBA" id="ARBA00022475"/>
    </source>
</evidence>
<dbReference type="PANTHER" id="PTHR36115">
    <property type="entry name" value="PROLINE-RICH ANTIGEN HOMOLOG-RELATED"/>
    <property type="match status" value="1"/>
</dbReference>
<feature type="domain" description="RDD" evidence="8">
    <location>
        <begin position="14"/>
        <end position="157"/>
    </location>
</feature>
<feature type="coiled-coil region" evidence="6">
    <location>
        <begin position="163"/>
        <end position="194"/>
    </location>
</feature>
<keyword evidence="10" id="KW-1185">Reference proteome</keyword>
<accession>A0A172ZN01</accession>
<keyword evidence="2" id="KW-1003">Cell membrane</keyword>
<keyword evidence="3 7" id="KW-0812">Transmembrane</keyword>
<protein>
    <recommendedName>
        <fullName evidence="8">RDD domain-containing protein</fullName>
    </recommendedName>
</protein>
<evidence type="ECO:0000313" key="10">
    <source>
        <dbReference type="Proteomes" id="UP000078148"/>
    </source>
</evidence>
<feature type="transmembrane region" description="Helical" evidence="7">
    <location>
        <begin position="21"/>
        <end position="46"/>
    </location>
</feature>
<sequence length="195" mass="22709">MYQKNARNEWKDLYAGFWKRFLATCIDLFILILGLGSIAGIVILIGNLSGYFDSTHTYEESTTGEQIFGALLPFVFLLLRVVIPWLYFSLFEYSKYQATPGKMLLGIVAVDRNYRPLSFGRASGRYWAKWLNEFTLYIGYMVAGWTTHKQGMHDLVASTYVVNKHALQRLHQQQREYEEQLQEYNNQMAAQKHIL</sequence>
<keyword evidence="6" id="KW-0175">Coiled coil</keyword>
<evidence type="ECO:0000313" key="9">
    <source>
        <dbReference type="EMBL" id="ANF98667.1"/>
    </source>
</evidence>
<reference evidence="10" key="1">
    <citation type="submission" date="2015-10" db="EMBL/GenBank/DDBJ databases">
        <title>Genome of Paenibacillus bovis sp. nov.</title>
        <authorList>
            <person name="Wu Z."/>
            <person name="Gao C."/>
            <person name="Liu Z."/>
            <person name="Zheng H."/>
        </authorList>
    </citation>
    <scope>NUCLEOTIDE SEQUENCE [LARGE SCALE GENOMIC DNA]</scope>
    <source>
        <strain evidence="10">BD3526</strain>
    </source>
</reference>
<dbReference type="AlphaFoldDB" id="A0A172ZN01"/>
<proteinExistence type="predicted"/>
<keyword evidence="5 7" id="KW-0472">Membrane</keyword>
<dbReference type="Pfam" id="PF06271">
    <property type="entry name" value="RDD"/>
    <property type="match status" value="1"/>
</dbReference>
<gene>
    <name evidence="9" type="ORF">AR543_06335</name>
</gene>
<evidence type="ECO:0000256" key="1">
    <source>
        <dbReference type="ARBA" id="ARBA00004651"/>
    </source>
</evidence>
<comment type="subcellular location">
    <subcellularLocation>
        <location evidence="1">Cell membrane</location>
        <topology evidence="1">Multi-pass membrane protein</topology>
    </subcellularLocation>
</comment>
<dbReference type="KEGG" id="pbv:AR543_06335"/>
<reference evidence="9 10" key="2">
    <citation type="journal article" date="2016" name="Int. J. Syst. Evol. Microbiol.">
        <title>Paenibacillus bovis sp. nov., isolated from raw yak (Bos grunniens) milk.</title>
        <authorList>
            <person name="Gao C."/>
            <person name="Han J."/>
            <person name="Liu Z."/>
            <person name="Xu X."/>
            <person name="Hang F."/>
            <person name="Wu Z."/>
        </authorList>
    </citation>
    <scope>NUCLEOTIDE SEQUENCE [LARGE SCALE GENOMIC DNA]</scope>
    <source>
        <strain evidence="9 10">BD3526</strain>
    </source>
</reference>
<dbReference type="InterPro" id="IPR051791">
    <property type="entry name" value="Pra-immunoreactive"/>
</dbReference>
<dbReference type="EMBL" id="CP013023">
    <property type="protein sequence ID" value="ANF98667.1"/>
    <property type="molecule type" value="Genomic_DNA"/>
</dbReference>
<dbReference type="Proteomes" id="UP000078148">
    <property type="component" value="Chromosome"/>
</dbReference>
<evidence type="ECO:0000256" key="5">
    <source>
        <dbReference type="ARBA" id="ARBA00023136"/>
    </source>
</evidence>
<evidence type="ECO:0000259" key="8">
    <source>
        <dbReference type="Pfam" id="PF06271"/>
    </source>
</evidence>
<dbReference type="STRING" id="1616788.AR543_06335"/>
<dbReference type="GO" id="GO:0005886">
    <property type="term" value="C:plasma membrane"/>
    <property type="evidence" value="ECO:0007669"/>
    <property type="project" value="UniProtKB-SubCell"/>
</dbReference>
<keyword evidence="4 7" id="KW-1133">Transmembrane helix</keyword>
<feature type="transmembrane region" description="Helical" evidence="7">
    <location>
        <begin position="66"/>
        <end position="88"/>
    </location>
</feature>
<evidence type="ECO:0000256" key="3">
    <source>
        <dbReference type="ARBA" id="ARBA00022692"/>
    </source>
</evidence>